<comment type="caution">
    <text evidence="2">The sequence shown here is derived from an EMBL/GenBank/DDBJ whole genome shotgun (WGS) entry which is preliminary data.</text>
</comment>
<keyword evidence="1" id="KW-0472">Membrane</keyword>
<proteinExistence type="predicted"/>
<keyword evidence="1" id="KW-0812">Transmembrane</keyword>
<dbReference type="Proteomes" id="UP000261111">
    <property type="component" value="Unassembled WGS sequence"/>
</dbReference>
<dbReference type="EMBL" id="QVIA01000007">
    <property type="protein sequence ID" value="RGC33056.1"/>
    <property type="molecule type" value="Genomic_DNA"/>
</dbReference>
<feature type="transmembrane region" description="Helical" evidence="1">
    <location>
        <begin position="6"/>
        <end position="33"/>
    </location>
</feature>
<accession>A0A3E2WYA9</accession>
<reference evidence="2 3" key="1">
    <citation type="submission" date="2018-08" db="EMBL/GenBank/DDBJ databases">
        <title>A genome reference for cultivated species of the human gut microbiota.</title>
        <authorList>
            <person name="Zou Y."/>
            <person name="Xue W."/>
            <person name="Luo G."/>
        </authorList>
    </citation>
    <scope>NUCLEOTIDE SEQUENCE [LARGE SCALE GENOMIC DNA]</scope>
    <source>
        <strain evidence="2 3">AF19-21</strain>
    </source>
</reference>
<gene>
    <name evidence="2" type="ORF">DWX41_08280</name>
</gene>
<sequence length="91" mass="10737">MVTDNLLGVFNLLGCVYARGAFCIFGRLSYLYLNYRSGIEKSGILMIQLLQMIGQTSMRRKRFINEEMKEKDYEILSIKMYLFYGNNREKN</sequence>
<name>A0A3E2WYA9_9FIRM</name>
<keyword evidence="1" id="KW-1133">Transmembrane helix</keyword>
<evidence type="ECO:0000313" key="3">
    <source>
        <dbReference type="Proteomes" id="UP000261111"/>
    </source>
</evidence>
<protein>
    <submittedName>
        <fullName evidence="2">Uncharacterized protein</fullName>
    </submittedName>
</protein>
<dbReference type="AlphaFoldDB" id="A0A3E2WYA9"/>
<evidence type="ECO:0000256" key="1">
    <source>
        <dbReference type="SAM" id="Phobius"/>
    </source>
</evidence>
<organism evidence="2 3">
    <name type="scientific">Hungatella hathewayi</name>
    <dbReference type="NCBI Taxonomy" id="154046"/>
    <lineage>
        <taxon>Bacteria</taxon>
        <taxon>Bacillati</taxon>
        <taxon>Bacillota</taxon>
        <taxon>Clostridia</taxon>
        <taxon>Lachnospirales</taxon>
        <taxon>Lachnospiraceae</taxon>
        <taxon>Hungatella</taxon>
    </lineage>
</organism>
<evidence type="ECO:0000313" key="2">
    <source>
        <dbReference type="EMBL" id="RGC33056.1"/>
    </source>
</evidence>